<dbReference type="InterPro" id="IPR003661">
    <property type="entry name" value="HisK_dim/P_dom"/>
</dbReference>
<dbReference type="SMART" id="SM00448">
    <property type="entry name" value="REC"/>
    <property type="match status" value="1"/>
</dbReference>
<evidence type="ECO:0000256" key="4">
    <source>
        <dbReference type="ARBA" id="ARBA00022679"/>
    </source>
</evidence>
<dbReference type="InterPro" id="IPR001789">
    <property type="entry name" value="Sig_transdc_resp-reg_receiver"/>
</dbReference>
<dbReference type="InterPro" id="IPR036097">
    <property type="entry name" value="HisK_dim/P_sf"/>
</dbReference>
<evidence type="ECO:0000256" key="8">
    <source>
        <dbReference type="ARBA" id="ARBA00023012"/>
    </source>
</evidence>
<evidence type="ECO:0000256" key="12">
    <source>
        <dbReference type="PROSITE-ProRule" id="PRU00169"/>
    </source>
</evidence>
<dbReference type="InterPro" id="IPR018060">
    <property type="entry name" value="HTH_AraC"/>
</dbReference>
<evidence type="ECO:0000256" key="5">
    <source>
        <dbReference type="ARBA" id="ARBA00022741"/>
    </source>
</evidence>
<reference evidence="18 19" key="1">
    <citation type="submission" date="2020-01" db="EMBL/GenBank/DDBJ databases">
        <authorList>
            <person name="Kim M.K."/>
        </authorList>
    </citation>
    <scope>NUCLEOTIDE SEQUENCE [LARGE SCALE GENOMIC DNA]</scope>
    <source>
        <strain evidence="18 19">172606-1</strain>
    </source>
</reference>
<dbReference type="SUPFAM" id="SSF55874">
    <property type="entry name" value="ATPase domain of HSP90 chaperone/DNA topoisomerase II/histidine kinase"/>
    <property type="match status" value="1"/>
</dbReference>
<dbReference type="SUPFAM" id="SSF63829">
    <property type="entry name" value="Calcium-dependent phosphotriesterase"/>
    <property type="match status" value="1"/>
</dbReference>
<dbReference type="RefSeq" id="WP_162442452.1">
    <property type="nucleotide sequence ID" value="NZ_CP048222.1"/>
</dbReference>
<dbReference type="InterPro" id="IPR011123">
    <property type="entry name" value="Y_Y_Y"/>
</dbReference>
<feature type="coiled-coil region" evidence="13">
    <location>
        <begin position="808"/>
        <end position="835"/>
    </location>
</feature>
<evidence type="ECO:0000256" key="14">
    <source>
        <dbReference type="SAM" id="SignalP"/>
    </source>
</evidence>
<gene>
    <name evidence="18" type="ORF">GXP67_06840</name>
</gene>
<dbReference type="Pfam" id="PF00512">
    <property type="entry name" value="HisKA"/>
    <property type="match status" value="1"/>
</dbReference>
<evidence type="ECO:0000256" key="9">
    <source>
        <dbReference type="ARBA" id="ARBA00023015"/>
    </source>
</evidence>
<keyword evidence="7" id="KW-0067">ATP-binding</keyword>
<evidence type="ECO:0000256" key="10">
    <source>
        <dbReference type="ARBA" id="ARBA00023125"/>
    </source>
</evidence>
<dbReference type="CDD" id="cd17574">
    <property type="entry name" value="REC_OmpR"/>
    <property type="match status" value="1"/>
</dbReference>
<dbReference type="InterPro" id="IPR011006">
    <property type="entry name" value="CheY-like_superfamily"/>
</dbReference>
<dbReference type="SUPFAM" id="SSF47384">
    <property type="entry name" value="Homodimeric domain of signal transducing histidine kinase"/>
    <property type="match status" value="1"/>
</dbReference>
<evidence type="ECO:0000256" key="1">
    <source>
        <dbReference type="ARBA" id="ARBA00000085"/>
    </source>
</evidence>
<dbReference type="GO" id="GO:0003700">
    <property type="term" value="F:DNA-binding transcription factor activity"/>
    <property type="evidence" value="ECO:0007669"/>
    <property type="project" value="InterPro"/>
</dbReference>
<dbReference type="InterPro" id="IPR003594">
    <property type="entry name" value="HATPase_dom"/>
</dbReference>
<evidence type="ECO:0000256" key="7">
    <source>
        <dbReference type="ARBA" id="ARBA00022840"/>
    </source>
</evidence>
<keyword evidence="9" id="KW-0805">Transcription regulation</keyword>
<name>A0A6C0GF09_9BACT</name>
<dbReference type="InterPro" id="IPR013783">
    <property type="entry name" value="Ig-like_fold"/>
</dbReference>
<dbReference type="Gene3D" id="2.130.10.10">
    <property type="entry name" value="YVTN repeat-like/Quinoprotein amine dehydrogenase"/>
    <property type="match status" value="2"/>
</dbReference>
<evidence type="ECO:0000256" key="11">
    <source>
        <dbReference type="ARBA" id="ARBA00023163"/>
    </source>
</evidence>
<dbReference type="Gene3D" id="1.10.10.60">
    <property type="entry name" value="Homeodomain-like"/>
    <property type="match status" value="1"/>
</dbReference>
<evidence type="ECO:0000313" key="19">
    <source>
        <dbReference type="Proteomes" id="UP000480178"/>
    </source>
</evidence>
<dbReference type="Pfam" id="PF02518">
    <property type="entry name" value="HATPase_c"/>
    <property type="match status" value="1"/>
</dbReference>
<feature type="domain" description="Response regulatory" evidence="17">
    <location>
        <begin position="1112"/>
        <end position="1227"/>
    </location>
</feature>
<evidence type="ECO:0000256" key="6">
    <source>
        <dbReference type="ARBA" id="ARBA00022777"/>
    </source>
</evidence>
<dbReference type="CDD" id="cd16922">
    <property type="entry name" value="HATPase_EvgS-ArcB-TorS-like"/>
    <property type="match status" value="1"/>
</dbReference>
<proteinExistence type="predicted"/>
<feature type="chain" id="PRO_5025671122" description="histidine kinase" evidence="14">
    <location>
        <begin position="23"/>
        <end position="1362"/>
    </location>
</feature>
<keyword evidence="14" id="KW-0732">Signal</keyword>
<dbReference type="Pfam" id="PF07495">
    <property type="entry name" value="Y_Y_Y"/>
    <property type="match status" value="1"/>
</dbReference>
<keyword evidence="13" id="KW-0175">Coiled coil</keyword>
<keyword evidence="5" id="KW-0547">Nucleotide-binding</keyword>
<feature type="coiled-coil region" evidence="13">
    <location>
        <begin position="861"/>
        <end position="898"/>
    </location>
</feature>
<dbReference type="GO" id="GO:0043565">
    <property type="term" value="F:sequence-specific DNA binding"/>
    <property type="evidence" value="ECO:0007669"/>
    <property type="project" value="InterPro"/>
</dbReference>
<evidence type="ECO:0000259" key="15">
    <source>
        <dbReference type="PROSITE" id="PS01124"/>
    </source>
</evidence>
<dbReference type="KEGG" id="rhoz:GXP67_06840"/>
<dbReference type="SUPFAM" id="SSF52172">
    <property type="entry name" value="CheY-like"/>
    <property type="match status" value="1"/>
</dbReference>
<dbReference type="Proteomes" id="UP000480178">
    <property type="component" value="Chromosome"/>
</dbReference>
<evidence type="ECO:0000256" key="13">
    <source>
        <dbReference type="SAM" id="Coils"/>
    </source>
</evidence>
<dbReference type="Pfam" id="PF12833">
    <property type="entry name" value="HTH_18"/>
    <property type="match status" value="1"/>
</dbReference>
<dbReference type="SMART" id="SM00387">
    <property type="entry name" value="HATPase_c"/>
    <property type="match status" value="1"/>
</dbReference>
<dbReference type="GO" id="GO:0005524">
    <property type="term" value="F:ATP binding"/>
    <property type="evidence" value="ECO:0007669"/>
    <property type="project" value="UniProtKB-KW"/>
</dbReference>
<feature type="domain" description="HTH araC/xylS-type" evidence="15">
    <location>
        <begin position="1259"/>
        <end position="1358"/>
    </location>
</feature>
<sequence length="1362" mass="155424">MLTRWIGTLLFFLPVLCCQAQAHVPSATQLPRPDLERGSFYFQNYTPKEYKASFQNWQALQNKQGILFFANGDGVLIYDGKAWTLVETPAKSVIRSMVMDEAGKVWVGALDDFGYLEQGIDGRFVYVSMLPKVKPEHKRMGNIWNMHLHKGLVYVEAETGIFSWNGQLLHFQYFPDPETYHRAFFWQDVLYLHEYGKGVMRLEGGKFVLATGGEFLKDKKIYTVLPYNQRRVLLATKTEGLFLYDGKQITPFITQADAYLKEKQIYTGTLLPDSLFAFGTLTGGVIAIDHQGQIRYTITKENGLPTNTVLSLATDRTGDVWLSLDNGISRVEISNGLNIYLENRGFEGSPYDICRYNGELYIASSVGLFVLRPAEYPNKQSYFEKIPQINSACWKLLPVNNRLLVASKQGVFEVNDNKIQQLTDISAIALHRYKADSTRILIAEESKLQSLRLVNGNWQPASAINMQADDIKFNETLPGRLWLYTFSQGAYLLSFLQADGSIDYDKPTSTHFGPKEGLPEGYIKMNSIGQQEIFRVGTESKLFRFNYTTNRFSPDTTFAQKFGLANESIFPVTDTDSRGAFWAKTRRKEDGSKQQLIISPASGNTYHVQRMDVSRILEQVGLVTYPEPNGFVWYAAFGGIVRQEVNKPVKPDTSFATYLNRILLQGDSVFFQGIGGSRQRLTFPYMSNAFRFEFTSTNFTAGEANTFQYKLEGFDEDWSAWTKETTKEYARIWEGNYTFLVRSRNYAGIISKPDTFSFVVAPPWFRSIYAYLVYALSGGLFMWGIVRWRSYQLRQEKEALKKEIALRTLEITNKNSQLEQQSEELRMNAEQLKALDKVKTNFFVNISHEFRTPLSLILSPLEKFIEEKQDKKLRLIEAERMHRNARRLQQLINQLLDLAKLESGGMKLLPLPSDFIYFLRVLISSFESLAENRNIRFELHIPSPSYEASFDKEKVETILYNLLSNAFKFTPDGGRIDFKVTLPEENSPQTVTIAISDTGPGIPPEEIDKIFNRFYQVDSSSSRAYEGSGIGLSLVKELVQLMHGTIEVQSQLQAGTTFTLELPLPKSESAKSISVSPLPQEIYVPNQENDSEIANKEYQAFFENKSIPSEALVLLVEDNADLRAYIQESLNDEYQIVLAENGKVGWEKAIELIPDVIISDMMMPVMDGFTLCTQIRQDERTSHIPFILLTARTTIENKLQGLELGADEYLTKPFNIKEVKVRIKNLLESRKNLRKTYSRELIIQPKDISVTSVDERFLEHALQLMEKYIGDEDFSVEKFAEEMNMSRQHLLRKIKALTGQSVNEFIRHFRLKRAAALIGGKGGNVSEIAYQVGFSNMSYFAKCFKDLFGVLPNEYVAKKDVN</sequence>
<evidence type="ECO:0000259" key="16">
    <source>
        <dbReference type="PROSITE" id="PS50109"/>
    </source>
</evidence>
<dbReference type="CDD" id="cd00082">
    <property type="entry name" value="HisKA"/>
    <property type="match status" value="1"/>
</dbReference>
<dbReference type="Gene3D" id="1.10.287.130">
    <property type="match status" value="1"/>
</dbReference>
<evidence type="ECO:0000256" key="2">
    <source>
        <dbReference type="ARBA" id="ARBA00012438"/>
    </source>
</evidence>
<dbReference type="PRINTS" id="PR00344">
    <property type="entry name" value="BCTRLSENSOR"/>
</dbReference>
<keyword evidence="10" id="KW-0238">DNA-binding</keyword>
<keyword evidence="3 12" id="KW-0597">Phosphoprotein</keyword>
<keyword evidence="8" id="KW-0902">Two-component regulatory system</keyword>
<dbReference type="InterPro" id="IPR004358">
    <property type="entry name" value="Sig_transdc_His_kin-like_C"/>
</dbReference>
<dbReference type="PROSITE" id="PS00041">
    <property type="entry name" value="HTH_ARAC_FAMILY_1"/>
    <property type="match status" value="1"/>
</dbReference>
<evidence type="ECO:0000256" key="3">
    <source>
        <dbReference type="ARBA" id="ARBA00022553"/>
    </source>
</evidence>
<keyword evidence="4" id="KW-0808">Transferase</keyword>
<organism evidence="18 19">
    <name type="scientific">Rhodocytophaga rosea</name>
    <dbReference type="NCBI Taxonomy" id="2704465"/>
    <lineage>
        <taxon>Bacteria</taxon>
        <taxon>Pseudomonadati</taxon>
        <taxon>Bacteroidota</taxon>
        <taxon>Cytophagia</taxon>
        <taxon>Cytophagales</taxon>
        <taxon>Rhodocytophagaceae</taxon>
        <taxon>Rhodocytophaga</taxon>
    </lineage>
</organism>
<dbReference type="SMART" id="SM00342">
    <property type="entry name" value="HTH_ARAC"/>
    <property type="match status" value="1"/>
</dbReference>
<accession>A0A6C0GF09</accession>
<evidence type="ECO:0000313" key="18">
    <source>
        <dbReference type="EMBL" id="QHT66394.1"/>
    </source>
</evidence>
<dbReference type="InterPro" id="IPR018062">
    <property type="entry name" value="HTH_AraC-typ_CS"/>
</dbReference>
<dbReference type="SUPFAM" id="SSF46689">
    <property type="entry name" value="Homeodomain-like"/>
    <property type="match status" value="1"/>
</dbReference>
<dbReference type="PROSITE" id="PS50109">
    <property type="entry name" value="HIS_KIN"/>
    <property type="match status" value="1"/>
</dbReference>
<keyword evidence="11" id="KW-0804">Transcription</keyword>
<protein>
    <recommendedName>
        <fullName evidence="2">histidine kinase</fullName>
        <ecNumber evidence="2">2.7.13.3</ecNumber>
    </recommendedName>
</protein>
<dbReference type="Gene3D" id="3.30.565.10">
    <property type="entry name" value="Histidine kinase-like ATPase, C-terminal domain"/>
    <property type="match status" value="1"/>
</dbReference>
<dbReference type="PROSITE" id="PS50110">
    <property type="entry name" value="RESPONSE_REGULATORY"/>
    <property type="match status" value="1"/>
</dbReference>
<dbReference type="FunFam" id="3.30.565.10:FF:000037">
    <property type="entry name" value="Hybrid sensor histidine kinase/response regulator"/>
    <property type="match status" value="1"/>
</dbReference>
<dbReference type="InterPro" id="IPR015943">
    <property type="entry name" value="WD40/YVTN_repeat-like_dom_sf"/>
</dbReference>
<dbReference type="Gene3D" id="3.40.50.2300">
    <property type="match status" value="1"/>
</dbReference>
<feature type="modified residue" description="4-aspartylphosphate" evidence="12">
    <location>
        <position position="1160"/>
    </location>
</feature>
<dbReference type="PANTHER" id="PTHR43547">
    <property type="entry name" value="TWO-COMPONENT HISTIDINE KINASE"/>
    <property type="match status" value="1"/>
</dbReference>
<dbReference type="Pfam" id="PF00072">
    <property type="entry name" value="Response_reg"/>
    <property type="match status" value="1"/>
</dbReference>
<dbReference type="InterPro" id="IPR005467">
    <property type="entry name" value="His_kinase_dom"/>
</dbReference>
<dbReference type="InterPro" id="IPR009057">
    <property type="entry name" value="Homeodomain-like_sf"/>
</dbReference>
<dbReference type="EMBL" id="CP048222">
    <property type="protein sequence ID" value="QHT66394.1"/>
    <property type="molecule type" value="Genomic_DNA"/>
</dbReference>
<dbReference type="InterPro" id="IPR036890">
    <property type="entry name" value="HATPase_C_sf"/>
</dbReference>
<feature type="domain" description="Histidine kinase" evidence="16">
    <location>
        <begin position="845"/>
        <end position="1066"/>
    </location>
</feature>
<keyword evidence="6" id="KW-0418">Kinase</keyword>
<comment type="catalytic activity">
    <reaction evidence="1">
        <text>ATP + protein L-histidine = ADP + protein N-phospho-L-histidine.</text>
        <dbReference type="EC" id="2.7.13.3"/>
    </reaction>
</comment>
<dbReference type="PANTHER" id="PTHR43547:SF2">
    <property type="entry name" value="HYBRID SIGNAL TRANSDUCTION HISTIDINE KINASE C"/>
    <property type="match status" value="1"/>
</dbReference>
<dbReference type="Gene3D" id="2.60.40.10">
    <property type="entry name" value="Immunoglobulins"/>
    <property type="match status" value="1"/>
</dbReference>
<dbReference type="PROSITE" id="PS01124">
    <property type="entry name" value="HTH_ARAC_FAMILY_2"/>
    <property type="match status" value="1"/>
</dbReference>
<dbReference type="SMART" id="SM00388">
    <property type="entry name" value="HisKA"/>
    <property type="match status" value="1"/>
</dbReference>
<keyword evidence="19" id="KW-1185">Reference proteome</keyword>
<dbReference type="GO" id="GO:0000155">
    <property type="term" value="F:phosphorelay sensor kinase activity"/>
    <property type="evidence" value="ECO:0007669"/>
    <property type="project" value="InterPro"/>
</dbReference>
<evidence type="ECO:0000259" key="17">
    <source>
        <dbReference type="PROSITE" id="PS50110"/>
    </source>
</evidence>
<dbReference type="EC" id="2.7.13.3" evidence="2"/>
<feature type="signal peptide" evidence="14">
    <location>
        <begin position="1"/>
        <end position="22"/>
    </location>
</feature>